<dbReference type="InterPro" id="IPR036871">
    <property type="entry name" value="PX_dom_sf"/>
</dbReference>
<dbReference type="PANTHER" id="PTHR15729:SF14">
    <property type="entry name" value="RHO GTPASE-ACTIVATING PROTEIN 33 ISOFORM X1"/>
    <property type="match status" value="1"/>
</dbReference>
<accession>A0A8C8JV51</accession>
<name>A0A8C8JV51_ONCTS</name>
<dbReference type="SUPFAM" id="SSF64268">
    <property type="entry name" value="PX domain"/>
    <property type="match status" value="1"/>
</dbReference>
<dbReference type="Ensembl" id="ENSOTST00005105515.2">
    <property type="protein sequence ID" value="ENSOTSP00005097468.2"/>
    <property type="gene ID" value="ENSOTSG00005059406.1"/>
</dbReference>
<evidence type="ECO:0000256" key="2">
    <source>
        <dbReference type="ARBA" id="ARBA00022468"/>
    </source>
</evidence>
<dbReference type="InterPro" id="IPR001452">
    <property type="entry name" value="SH3_domain"/>
</dbReference>
<dbReference type="CDD" id="cd07299">
    <property type="entry name" value="PX_TCGAP"/>
    <property type="match status" value="1"/>
</dbReference>
<dbReference type="InterPro" id="IPR051576">
    <property type="entry name" value="PX-Rho_GAP"/>
</dbReference>
<dbReference type="AlphaFoldDB" id="A0A8C8JV51"/>
<proteinExistence type="predicted"/>
<sequence>MVAWSTDNLDTSGEPTTRSVGTTANLKGKMSKRLSVVKGHFPKLVDCAHFHYDNVEFGSIELQFANEQSDASWISGSAKDLVFLVQVSCQAKTWMVRRTYEEFRTLDAHLHQCIYDRRYSQLLPLPPLSEIGDRVEIFTPLLSEYLSRLSMIVDNKLNCGPVLTWMEIDNRGNRFLLKEEASLNVPAIAAAHVIKRYTAQASDEISIEVGDILSVIDMPPKEDSNWWRGKHGFQVGFFPSECVELINEKPQSAAKIDGDPANSNAPGPPSPTSGKQTQSTNHCCMSI</sequence>
<dbReference type="GO" id="GO:0005794">
    <property type="term" value="C:Golgi apparatus"/>
    <property type="evidence" value="ECO:0007669"/>
    <property type="project" value="TreeGrafter"/>
</dbReference>
<organism evidence="6 7">
    <name type="scientific">Oncorhynchus tshawytscha</name>
    <name type="common">Chinook salmon</name>
    <name type="synonym">Salmo tshawytscha</name>
    <dbReference type="NCBI Taxonomy" id="74940"/>
    <lineage>
        <taxon>Eukaryota</taxon>
        <taxon>Metazoa</taxon>
        <taxon>Chordata</taxon>
        <taxon>Craniata</taxon>
        <taxon>Vertebrata</taxon>
        <taxon>Euteleostomi</taxon>
        <taxon>Actinopterygii</taxon>
        <taxon>Neopterygii</taxon>
        <taxon>Teleostei</taxon>
        <taxon>Protacanthopterygii</taxon>
        <taxon>Salmoniformes</taxon>
        <taxon>Salmonidae</taxon>
        <taxon>Salmoninae</taxon>
        <taxon>Oncorhynchus</taxon>
    </lineage>
</organism>
<keyword evidence="7" id="KW-1185">Reference proteome</keyword>
<dbReference type="Proteomes" id="UP000694402">
    <property type="component" value="Unassembled WGS sequence"/>
</dbReference>
<dbReference type="PROSITE" id="PS50002">
    <property type="entry name" value="SH3"/>
    <property type="match status" value="1"/>
</dbReference>
<dbReference type="GO" id="GO:0015629">
    <property type="term" value="C:actin cytoskeleton"/>
    <property type="evidence" value="ECO:0007669"/>
    <property type="project" value="TreeGrafter"/>
</dbReference>
<dbReference type="GO" id="GO:0005938">
    <property type="term" value="C:cell cortex"/>
    <property type="evidence" value="ECO:0007669"/>
    <property type="project" value="TreeGrafter"/>
</dbReference>
<dbReference type="InterPro" id="IPR036028">
    <property type="entry name" value="SH3-like_dom_sf"/>
</dbReference>
<feature type="region of interest" description="Disordered" evidence="4">
    <location>
        <begin position="1"/>
        <end position="24"/>
    </location>
</feature>
<feature type="compositionally biased region" description="Polar residues" evidence="4">
    <location>
        <begin position="272"/>
        <end position="287"/>
    </location>
</feature>
<dbReference type="GO" id="GO:0001650">
    <property type="term" value="C:fibrillar center"/>
    <property type="evidence" value="ECO:0007669"/>
    <property type="project" value="TreeGrafter"/>
</dbReference>
<dbReference type="Gene3D" id="3.30.1520.10">
    <property type="entry name" value="Phox-like domain"/>
    <property type="match status" value="1"/>
</dbReference>
<evidence type="ECO:0000313" key="7">
    <source>
        <dbReference type="Proteomes" id="UP000694402"/>
    </source>
</evidence>
<feature type="domain" description="SH3" evidence="5">
    <location>
        <begin position="186"/>
        <end position="248"/>
    </location>
</feature>
<dbReference type="Gene3D" id="2.30.30.40">
    <property type="entry name" value="SH3 Domains"/>
    <property type="match status" value="1"/>
</dbReference>
<dbReference type="SUPFAM" id="SSF50044">
    <property type="entry name" value="SH3-domain"/>
    <property type="match status" value="1"/>
</dbReference>
<reference evidence="6" key="2">
    <citation type="submission" date="2025-09" db="UniProtKB">
        <authorList>
            <consortium name="Ensembl"/>
        </authorList>
    </citation>
    <scope>IDENTIFICATION</scope>
</reference>
<dbReference type="FunFam" id="2.30.30.40:FF:000030">
    <property type="entry name" value="rho GTPase-activating protein 32 isoform X2"/>
    <property type="match status" value="1"/>
</dbReference>
<dbReference type="GO" id="GO:0007264">
    <property type="term" value="P:small GTPase-mediated signal transduction"/>
    <property type="evidence" value="ECO:0007669"/>
    <property type="project" value="TreeGrafter"/>
</dbReference>
<reference evidence="6" key="1">
    <citation type="submission" date="2025-08" db="UniProtKB">
        <authorList>
            <consortium name="Ensembl"/>
        </authorList>
    </citation>
    <scope>IDENTIFICATION</scope>
</reference>
<dbReference type="Pfam" id="PF14604">
    <property type="entry name" value="SH3_9"/>
    <property type="match status" value="1"/>
</dbReference>
<dbReference type="CDD" id="cd11835">
    <property type="entry name" value="SH3_ARHGAP32_33"/>
    <property type="match status" value="1"/>
</dbReference>
<dbReference type="GeneTree" id="ENSGT00940000165396"/>
<dbReference type="PANTHER" id="PTHR15729">
    <property type="entry name" value="CDC42 GTPASE-ACTIVATING PROTEIN"/>
    <property type="match status" value="1"/>
</dbReference>
<dbReference type="GO" id="GO:0005096">
    <property type="term" value="F:GTPase activator activity"/>
    <property type="evidence" value="ECO:0007669"/>
    <property type="project" value="UniProtKB-KW"/>
</dbReference>
<keyword evidence="2" id="KW-0343">GTPase activation</keyword>
<keyword evidence="1 3" id="KW-0728">SH3 domain</keyword>
<dbReference type="SMART" id="SM00326">
    <property type="entry name" value="SH3"/>
    <property type="match status" value="1"/>
</dbReference>
<evidence type="ECO:0000256" key="1">
    <source>
        <dbReference type="ARBA" id="ARBA00022443"/>
    </source>
</evidence>
<protein>
    <recommendedName>
        <fullName evidence="5">SH3 domain-containing protein</fullName>
    </recommendedName>
</protein>
<dbReference type="FunFam" id="3.30.1520.10:FF:000098">
    <property type="entry name" value="Rho GTPase-activating protein 33"/>
    <property type="match status" value="1"/>
</dbReference>
<dbReference type="GO" id="GO:0035091">
    <property type="term" value="F:phosphatidylinositol binding"/>
    <property type="evidence" value="ECO:0007669"/>
    <property type="project" value="InterPro"/>
</dbReference>
<dbReference type="GO" id="GO:0005654">
    <property type="term" value="C:nucleoplasm"/>
    <property type="evidence" value="ECO:0007669"/>
    <property type="project" value="TreeGrafter"/>
</dbReference>
<evidence type="ECO:0000256" key="4">
    <source>
        <dbReference type="SAM" id="MobiDB-lite"/>
    </source>
</evidence>
<evidence type="ECO:0000256" key="3">
    <source>
        <dbReference type="PROSITE-ProRule" id="PRU00192"/>
    </source>
</evidence>
<feature type="region of interest" description="Disordered" evidence="4">
    <location>
        <begin position="253"/>
        <end position="287"/>
    </location>
</feature>
<evidence type="ECO:0000313" key="6">
    <source>
        <dbReference type="Ensembl" id="ENSOTSP00005097468.2"/>
    </source>
</evidence>
<evidence type="ECO:0000259" key="5">
    <source>
        <dbReference type="PROSITE" id="PS50002"/>
    </source>
</evidence>